<evidence type="ECO:0008006" key="2">
    <source>
        <dbReference type="Google" id="ProtNLM"/>
    </source>
</evidence>
<reference evidence="1" key="1">
    <citation type="journal article" date="2014" name="Front. Microbiol.">
        <title>High frequency of phylogenetically diverse reductive dehalogenase-homologous genes in deep subseafloor sedimentary metagenomes.</title>
        <authorList>
            <person name="Kawai M."/>
            <person name="Futagami T."/>
            <person name="Toyoda A."/>
            <person name="Takaki Y."/>
            <person name="Nishi S."/>
            <person name="Hori S."/>
            <person name="Arai W."/>
            <person name="Tsubouchi T."/>
            <person name="Morono Y."/>
            <person name="Uchiyama I."/>
            <person name="Ito T."/>
            <person name="Fujiyama A."/>
            <person name="Inagaki F."/>
            <person name="Takami H."/>
        </authorList>
    </citation>
    <scope>NUCLEOTIDE SEQUENCE</scope>
    <source>
        <strain evidence="1">Expedition CK06-06</strain>
    </source>
</reference>
<name>X1EUS6_9ZZZZ</name>
<dbReference type="EMBL" id="BARU01014747">
    <property type="protein sequence ID" value="GAH36327.1"/>
    <property type="molecule type" value="Genomic_DNA"/>
</dbReference>
<gene>
    <name evidence="1" type="ORF">S03H2_25834</name>
</gene>
<comment type="caution">
    <text evidence="1">The sequence shown here is derived from an EMBL/GenBank/DDBJ whole genome shotgun (WGS) entry which is preliminary data.</text>
</comment>
<accession>X1EUS6</accession>
<dbReference type="SUPFAM" id="SSF52218">
    <property type="entry name" value="Flavoproteins"/>
    <property type="match status" value="1"/>
</dbReference>
<organism evidence="1">
    <name type="scientific">marine sediment metagenome</name>
    <dbReference type="NCBI Taxonomy" id="412755"/>
    <lineage>
        <taxon>unclassified sequences</taxon>
        <taxon>metagenomes</taxon>
        <taxon>ecological metagenomes</taxon>
    </lineage>
</organism>
<evidence type="ECO:0000313" key="1">
    <source>
        <dbReference type="EMBL" id="GAH36327.1"/>
    </source>
</evidence>
<proteinExistence type="predicted"/>
<feature type="non-terminal residue" evidence="1">
    <location>
        <position position="32"/>
    </location>
</feature>
<sequence length="32" mass="3479">MVKVIVINGSPSMDEGNTALILNPFLEGMKEM</sequence>
<dbReference type="InterPro" id="IPR029039">
    <property type="entry name" value="Flavoprotein-like_sf"/>
</dbReference>
<dbReference type="AlphaFoldDB" id="X1EUS6"/>
<protein>
    <recommendedName>
        <fullName evidence="2">NADPH-dependent FMN reductase-like domain-containing protein</fullName>
    </recommendedName>
</protein>